<comment type="catalytic activity">
    <reaction evidence="14">
        <text>L-seryl-[protein] + ATP = O-phospho-L-seryl-[protein] + ADP + H(+)</text>
        <dbReference type="Rhea" id="RHEA:17989"/>
        <dbReference type="Rhea" id="RHEA-COMP:9863"/>
        <dbReference type="Rhea" id="RHEA-COMP:11604"/>
        <dbReference type="ChEBI" id="CHEBI:15378"/>
        <dbReference type="ChEBI" id="CHEBI:29999"/>
        <dbReference type="ChEBI" id="CHEBI:30616"/>
        <dbReference type="ChEBI" id="CHEBI:83421"/>
        <dbReference type="ChEBI" id="CHEBI:456216"/>
    </reaction>
</comment>
<evidence type="ECO:0000256" key="16">
    <source>
        <dbReference type="PROSITE-ProRule" id="PRU10141"/>
    </source>
</evidence>
<keyword evidence="4 17" id="KW-0812">Transmembrane</keyword>
<dbReference type="Pfam" id="PF07714">
    <property type="entry name" value="PK_Tyr_Ser-Thr"/>
    <property type="match status" value="2"/>
</dbReference>
<dbReference type="InterPro" id="IPR000719">
    <property type="entry name" value="Prot_kinase_dom"/>
</dbReference>
<dbReference type="InterPro" id="IPR011009">
    <property type="entry name" value="Kinase-like_dom_sf"/>
</dbReference>
<dbReference type="PROSITE" id="PS00108">
    <property type="entry name" value="PROTEIN_KINASE_ST"/>
    <property type="match status" value="2"/>
</dbReference>
<keyword evidence="2" id="KW-0723">Serine/threonine-protein kinase</keyword>
<feature type="transmembrane region" description="Helical" evidence="17">
    <location>
        <begin position="938"/>
        <end position="959"/>
    </location>
</feature>
<keyword evidence="7 16" id="KW-0547">Nucleotide-binding</keyword>
<feature type="transmembrane region" description="Helical" evidence="17">
    <location>
        <begin position="647"/>
        <end position="672"/>
    </location>
</feature>
<dbReference type="AlphaFoldDB" id="A0A2N9FA77"/>
<dbReference type="InterPro" id="IPR017441">
    <property type="entry name" value="Protein_kinase_ATP_BS"/>
</dbReference>
<dbReference type="InterPro" id="IPR008271">
    <property type="entry name" value="Ser/Thr_kinase_AS"/>
</dbReference>
<dbReference type="GO" id="GO:0005524">
    <property type="term" value="F:ATP binding"/>
    <property type="evidence" value="ECO:0007669"/>
    <property type="project" value="UniProtKB-UniRule"/>
</dbReference>
<gene>
    <name evidence="20" type="ORF">FSB_LOCUS11984</name>
</gene>
<dbReference type="InterPro" id="IPR002902">
    <property type="entry name" value="GNK2"/>
</dbReference>
<feature type="transmembrane region" description="Helical" evidence="17">
    <location>
        <begin position="271"/>
        <end position="294"/>
    </location>
</feature>
<dbReference type="GO" id="GO:0006979">
    <property type="term" value="P:response to oxidative stress"/>
    <property type="evidence" value="ECO:0007669"/>
    <property type="project" value="UniProtKB-ARBA"/>
</dbReference>
<feature type="binding site" evidence="16">
    <location>
        <position position="362"/>
    </location>
    <ligand>
        <name>ATP</name>
        <dbReference type="ChEBI" id="CHEBI:30616"/>
    </ligand>
</feature>
<evidence type="ECO:0000259" key="19">
    <source>
        <dbReference type="PROSITE" id="PS51473"/>
    </source>
</evidence>
<organism evidence="20">
    <name type="scientific">Fagus sylvatica</name>
    <name type="common">Beechnut</name>
    <dbReference type="NCBI Taxonomy" id="28930"/>
    <lineage>
        <taxon>Eukaryota</taxon>
        <taxon>Viridiplantae</taxon>
        <taxon>Streptophyta</taxon>
        <taxon>Embryophyta</taxon>
        <taxon>Tracheophyta</taxon>
        <taxon>Spermatophyta</taxon>
        <taxon>Magnoliopsida</taxon>
        <taxon>eudicotyledons</taxon>
        <taxon>Gunneridae</taxon>
        <taxon>Pentapetalae</taxon>
        <taxon>rosids</taxon>
        <taxon>fabids</taxon>
        <taxon>Fagales</taxon>
        <taxon>Fagaceae</taxon>
        <taxon>Fagus</taxon>
    </lineage>
</organism>
<dbReference type="Gene3D" id="3.30.200.20">
    <property type="entry name" value="Phosphorylase Kinase, domain 1"/>
    <property type="match status" value="2"/>
</dbReference>
<dbReference type="PROSITE" id="PS50011">
    <property type="entry name" value="PROTEIN_KINASE_DOM"/>
    <property type="match status" value="2"/>
</dbReference>
<comment type="catalytic activity">
    <reaction evidence="15">
        <text>L-threonyl-[protein] + ATP = O-phospho-L-threonyl-[protein] + ADP + H(+)</text>
        <dbReference type="Rhea" id="RHEA:46608"/>
        <dbReference type="Rhea" id="RHEA-COMP:11060"/>
        <dbReference type="Rhea" id="RHEA-COMP:11605"/>
        <dbReference type="ChEBI" id="CHEBI:15378"/>
        <dbReference type="ChEBI" id="CHEBI:30013"/>
        <dbReference type="ChEBI" id="CHEBI:30616"/>
        <dbReference type="ChEBI" id="CHEBI:61977"/>
        <dbReference type="ChEBI" id="CHEBI:456216"/>
    </reaction>
</comment>
<feature type="domain" description="Protein kinase" evidence="18">
    <location>
        <begin position="334"/>
        <end position="620"/>
    </location>
</feature>
<feature type="domain" description="Gnk2-homologous" evidence="19">
    <location>
        <begin position="684"/>
        <end position="791"/>
    </location>
</feature>
<keyword evidence="13" id="KW-0325">Glycoprotein</keyword>
<evidence type="ECO:0000256" key="1">
    <source>
        <dbReference type="ARBA" id="ARBA00004167"/>
    </source>
</evidence>
<dbReference type="GO" id="GO:0042742">
    <property type="term" value="P:defense response to bacterium"/>
    <property type="evidence" value="ECO:0007669"/>
    <property type="project" value="TreeGrafter"/>
</dbReference>
<evidence type="ECO:0000256" key="15">
    <source>
        <dbReference type="ARBA" id="ARBA00047951"/>
    </source>
</evidence>
<dbReference type="FunFam" id="1.10.510.10:FF:000129">
    <property type="entry name" value="cysteine-rich receptor-like protein kinase 10"/>
    <property type="match status" value="2"/>
</dbReference>
<dbReference type="PROSITE" id="PS51473">
    <property type="entry name" value="GNK2"/>
    <property type="match status" value="4"/>
</dbReference>
<evidence type="ECO:0000256" key="11">
    <source>
        <dbReference type="ARBA" id="ARBA00023136"/>
    </source>
</evidence>
<dbReference type="CDD" id="cd23509">
    <property type="entry name" value="Gnk2-like"/>
    <property type="match status" value="4"/>
</dbReference>
<evidence type="ECO:0000256" key="2">
    <source>
        <dbReference type="ARBA" id="ARBA00022527"/>
    </source>
</evidence>
<keyword evidence="12" id="KW-0675">Receptor</keyword>
<accession>A0A2N9FA77</accession>
<evidence type="ECO:0000256" key="8">
    <source>
        <dbReference type="ARBA" id="ARBA00022777"/>
    </source>
</evidence>
<dbReference type="EMBL" id="OIVN01000689">
    <property type="protein sequence ID" value="SPC84102.1"/>
    <property type="molecule type" value="Genomic_DNA"/>
</dbReference>
<keyword evidence="3" id="KW-0808">Transferase</keyword>
<dbReference type="Gene3D" id="1.10.510.10">
    <property type="entry name" value="Transferase(Phosphotransferase) domain 1"/>
    <property type="match status" value="2"/>
</dbReference>
<feature type="domain" description="Gnk2-homologous" evidence="19">
    <location>
        <begin position="139"/>
        <end position="248"/>
    </location>
</feature>
<dbReference type="GO" id="GO:0004674">
    <property type="term" value="F:protein serine/threonine kinase activity"/>
    <property type="evidence" value="ECO:0007669"/>
    <property type="project" value="UniProtKB-KW"/>
</dbReference>
<keyword evidence="5" id="KW-0732">Signal</keyword>
<evidence type="ECO:0000256" key="12">
    <source>
        <dbReference type="ARBA" id="ARBA00023170"/>
    </source>
</evidence>
<evidence type="ECO:0000256" key="3">
    <source>
        <dbReference type="ARBA" id="ARBA00022679"/>
    </source>
</evidence>
<feature type="domain" description="Gnk2-homologous" evidence="19">
    <location>
        <begin position="797"/>
        <end position="905"/>
    </location>
</feature>
<dbReference type="FunFam" id="3.30.430.20:FF:000012">
    <property type="entry name" value="Cysteine-rich receptor-like protein kinase 25"/>
    <property type="match status" value="2"/>
</dbReference>
<evidence type="ECO:0000256" key="14">
    <source>
        <dbReference type="ARBA" id="ARBA00047558"/>
    </source>
</evidence>
<dbReference type="SUPFAM" id="SSF56112">
    <property type="entry name" value="Protein kinase-like (PK-like)"/>
    <property type="match status" value="2"/>
</dbReference>
<dbReference type="GO" id="GO:0005886">
    <property type="term" value="C:plasma membrane"/>
    <property type="evidence" value="ECO:0007669"/>
    <property type="project" value="TreeGrafter"/>
</dbReference>
<name>A0A2N9FA77_FAGSY</name>
<dbReference type="CDD" id="cd14066">
    <property type="entry name" value="STKc_IRAK"/>
    <property type="match status" value="1"/>
</dbReference>
<dbReference type="PANTHER" id="PTHR27002:SF1108">
    <property type="entry name" value="CYSTEINE-RICH RECEPTOR-KINASE-LIKE PROTEIN"/>
    <property type="match status" value="1"/>
</dbReference>
<dbReference type="FunFam" id="3.30.200.20:FF:000142">
    <property type="entry name" value="Cysteine-rich receptor-like protein kinase 10"/>
    <property type="match status" value="2"/>
</dbReference>
<feature type="domain" description="Gnk2-homologous" evidence="19">
    <location>
        <begin position="26"/>
        <end position="133"/>
    </location>
</feature>
<evidence type="ECO:0000313" key="20">
    <source>
        <dbReference type="EMBL" id="SPC84102.1"/>
    </source>
</evidence>
<dbReference type="InterPro" id="IPR001245">
    <property type="entry name" value="Ser-Thr/Tyr_kinase_cat_dom"/>
</dbReference>
<keyword evidence="9 16" id="KW-0067">ATP-binding</keyword>
<dbReference type="Pfam" id="PF01657">
    <property type="entry name" value="Stress-antifung"/>
    <property type="match status" value="4"/>
</dbReference>
<keyword evidence="10 17" id="KW-1133">Transmembrane helix</keyword>
<dbReference type="PROSITE" id="PS00107">
    <property type="entry name" value="PROTEIN_KINASE_ATP"/>
    <property type="match status" value="2"/>
</dbReference>
<sequence length="1207" mass="134789">MKLNKDWVTEPAQALQFLTSTESAPIYSTHVCSNSTFFTANSTYQSNLNLVLSSLSSNATGNNNNGFFNASAGQNPPDDVVSGLFLCRGDVNTTVCQDCVATARQEILRRCPLDKVAIIWYDECLLRYSNQSIFATINEVPGMSLTSTQNITESQNGRFNDLLAKAMNSLATRASNSDTGKKFATEEDEFTSSQKLYTLGQCTPDLTVSDCFRCFRSAIGGLPMCCNGKQGGRVLLPSCNIRYELYPFYNITVATPTVPPLSPGENKMSQLTIVAIVIPIAASVVLFFIGYCFLRRRARKKHNTLLEENAGVEITSTESLQFDLDIIEAATNKFSDDNKIGEGGFGVVYKGTLSNGQQIAVKRLSGRSRQGILEFKNEIVLVAKLQHRNLVRLLGFCLSGEEKLLVYEYIPNKSLDYFLFDPAKQGELDWSKRYKIIEGIARGILYLHEDSRLRIVHRDVKASNVLLDDNMNAKVSDFGMARIFVVDQTQGNTNRIVGTFGYMSPEYAMHGRYSVKSDVFSFGVLVLEIISGKKNTNFYQSELAEDLLSYTWKQWKSGTPMELLDPSLRHSYSRNEVIRCIHMGLLCVQEDPANRPTMATIVLMLNSYSVTLPLPQQPAFLQRSKANLKKPSTELESDQLLAKGKRLVMIMGVPSINFRITLLVLTLLIIFLSQNRTEAVPTFINSACPNISTFNVNTPNNTYQSNRNNLLLYLSSNATGNTEYYNATASTVSSVEDTVYGLFVCRGDMSADDCRDCVADATKVIVNLCPVQKAAIAWYEQCMIRYSNRYIFSSMAPDPSFYFWSPLNISEPDRFNQLVQTTMNDLASQLLNVRSGAKKFKTKEATFTALQTLYTLAQCTPDLSGADCNSCLKIATNTLPGCCGGKQEGTVLLPSCVIKYAVSPFYTVNTSVPTPTEALVPGSAITPKGKTRISTQTIVVIVASISVSAVLFVTGYCFLSRRQRKNYNVIQEENESLQFDFATIEAATDKFSDHNKLGEGGFGVVYKGLLPNKQEIAVKRLSKNSEQGLGEFKNEVVTVAKLQHRNLVRLLGFCLEGEEKILVYEYVANKSLDYFLYDPIRREKFDWSSRYKIIRGIARGILYLHEDSRLRIIHRDLKASNILLDQDMNPKISDFGMAKIFGVDETQGNTNRIVGTLLGSIGEMKHPWNCWIQLWETLTREMKSSEVSILDCTVYKTIQLTGLPWLQ</sequence>
<feature type="domain" description="Protein kinase" evidence="18">
    <location>
        <begin position="991"/>
        <end position="1207"/>
    </location>
</feature>
<proteinExistence type="predicted"/>
<keyword evidence="6" id="KW-0677">Repeat</keyword>
<dbReference type="Gene3D" id="3.30.430.20">
    <property type="entry name" value="Gnk2 domain, C-X8-C-X2-C motif"/>
    <property type="match status" value="4"/>
</dbReference>
<comment type="subcellular location">
    <subcellularLocation>
        <location evidence="1">Membrane</location>
        <topology evidence="1">Single-pass membrane protein</topology>
    </subcellularLocation>
</comment>
<evidence type="ECO:0000256" key="9">
    <source>
        <dbReference type="ARBA" id="ARBA00022840"/>
    </source>
</evidence>
<dbReference type="PANTHER" id="PTHR27002">
    <property type="entry name" value="RECEPTOR-LIKE SERINE/THREONINE-PROTEIN KINASE SD1-8"/>
    <property type="match status" value="1"/>
</dbReference>
<evidence type="ECO:0000256" key="4">
    <source>
        <dbReference type="ARBA" id="ARBA00022692"/>
    </source>
</evidence>
<dbReference type="FunFam" id="3.30.430.20:FF:000003">
    <property type="entry name" value="Cysteine-rich RLK (RECEPTOR-like protein kinase) 10"/>
    <property type="match status" value="2"/>
</dbReference>
<keyword evidence="8" id="KW-0418">Kinase</keyword>
<feature type="binding site" evidence="16">
    <location>
        <position position="1019"/>
    </location>
    <ligand>
        <name>ATP</name>
        <dbReference type="ChEBI" id="CHEBI:30616"/>
    </ligand>
</feature>
<evidence type="ECO:0000256" key="13">
    <source>
        <dbReference type="ARBA" id="ARBA00023180"/>
    </source>
</evidence>
<keyword evidence="11 17" id="KW-0472">Membrane</keyword>
<protein>
    <recommendedName>
        <fullName evidence="21">Cysteine-rich receptor-like protein kinase 25</fullName>
    </recommendedName>
</protein>
<evidence type="ECO:0000256" key="6">
    <source>
        <dbReference type="ARBA" id="ARBA00022737"/>
    </source>
</evidence>
<evidence type="ECO:0000256" key="10">
    <source>
        <dbReference type="ARBA" id="ARBA00022989"/>
    </source>
</evidence>
<dbReference type="InterPro" id="IPR038408">
    <property type="entry name" value="GNK2_sf"/>
</dbReference>
<dbReference type="SMART" id="SM00220">
    <property type="entry name" value="S_TKc"/>
    <property type="match status" value="2"/>
</dbReference>
<evidence type="ECO:0000256" key="7">
    <source>
        <dbReference type="ARBA" id="ARBA00022741"/>
    </source>
</evidence>
<evidence type="ECO:0000256" key="5">
    <source>
        <dbReference type="ARBA" id="ARBA00022729"/>
    </source>
</evidence>
<evidence type="ECO:0000259" key="18">
    <source>
        <dbReference type="PROSITE" id="PS50011"/>
    </source>
</evidence>
<reference evidence="20" key="1">
    <citation type="submission" date="2018-02" db="EMBL/GenBank/DDBJ databases">
        <authorList>
            <person name="Cohen D.B."/>
            <person name="Kent A.D."/>
        </authorList>
    </citation>
    <scope>NUCLEOTIDE SEQUENCE</scope>
</reference>
<evidence type="ECO:0000256" key="17">
    <source>
        <dbReference type="SAM" id="Phobius"/>
    </source>
</evidence>
<evidence type="ECO:0008006" key="21">
    <source>
        <dbReference type="Google" id="ProtNLM"/>
    </source>
</evidence>